<dbReference type="Proteomes" id="UP000887560">
    <property type="component" value="Unplaced"/>
</dbReference>
<evidence type="ECO:0000256" key="1">
    <source>
        <dbReference type="SAM" id="SignalP"/>
    </source>
</evidence>
<feature type="signal peptide" evidence="1">
    <location>
        <begin position="1"/>
        <end position="23"/>
    </location>
</feature>
<protein>
    <submittedName>
        <fullName evidence="3">Uncharacterized protein</fullName>
    </submittedName>
</protein>
<organism evidence="2 3">
    <name type="scientific">Meloidogyne floridensis</name>
    <dbReference type="NCBI Taxonomy" id="298350"/>
    <lineage>
        <taxon>Eukaryota</taxon>
        <taxon>Metazoa</taxon>
        <taxon>Ecdysozoa</taxon>
        <taxon>Nematoda</taxon>
        <taxon>Chromadorea</taxon>
        <taxon>Rhabditida</taxon>
        <taxon>Tylenchina</taxon>
        <taxon>Tylenchomorpha</taxon>
        <taxon>Tylenchoidea</taxon>
        <taxon>Meloidogynidae</taxon>
        <taxon>Meloidogyninae</taxon>
        <taxon>Meloidogyne</taxon>
    </lineage>
</organism>
<evidence type="ECO:0000313" key="2">
    <source>
        <dbReference type="Proteomes" id="UP000887560"/>
    </source>
</evidence>
<feature type="chain" id="PRO_5036743846" evidence="1">
    <location>
        <begin position="24"/>
        <end position="98"/>
    </location>
</feature>
<name>A0A915NH31_9BILA</name>
<reference evidence="3" key="1">
    <citation type="submission" date="2022-11" db="UniProtKB">
        <authorList>
            <consortium name="WormBaseParasite"/>
        </authorList>
    </citation>
    <scope>IDENTIFICATION</scope>
</reference>
<sequence>MSRKKFNLLLLNLLLHLLYSAAAANESSEEEYNADGFEYSSSKDKLAQINECQAKLFGNEVEIKREFHLDKETQMMIIDNYLNENLEFKQAYDRYKET</sequence>
<keyword evidence="2" id="KW-1185">Reference proteome</keyword>
<dbReference type="WBParaSite" id="scf7180000418613.g2642">
    <property type="protein sequence ID" value="scf7180000418613.g2642"/>
    <property type="gene ID" value="scf7180000418613.g2642"/>
</dbReference>
<proteinExistence type="predicted"/>
<keyword evidence="1" id="KW-0732">Signal</keyword>
<dbReference type="AlphaFoldDB" id="A0A915NH31"/>
<accession>A0A915NH31</accession>
<evidence type="ECO:0000313" key="3">
    <source>
        <dbReference type="WBParaSite" id="scf7180000418613.g2642"/>
    </source>
</evidence>